<dbReference type="Proteomes" id="UP000195521">
    <property type="component" value="Unassembled WGS sequence"/>
</dbReference>
<gene>
    <name evidence="2" type="ORF">PGO_001925</name>
</gene>
<dbReference type="OrthoDB" id="383056at2759"/>
<feature type="transmembrane region" description="Helical" evidence="1">
    <location>
        <begin position="226"/>
        <end position="246"/>
    </location>
</feature>
<sequence length="298" mass="35957">MNSRSFNIYIHVNSFDNHNSRFQNVNSDTTRKNDWTNYCSSILQKYDKIFNQNFYSICLKVLYYLKQLKETNEELDKHLGCTYIYYWLYNERINNGYKYDCQILYDDLLKVYKDNVNEDPICYSYNAKISQDELEKFKDIYDMNKILNNLINENGKCSNINKCNCAKEGFDIYMRHKYTCESNINPDFCNALKNIRDRYNEQMKIEKCNEAQNEFLPIFETNNRTFSPSIPIFIILAMSIFLFNVYKFTPCESFIRRAIKRKRDIYNNSDEEHNLMQNYEMCNSVPRNKRYNVLYNSS</sequence>
<organism evidence="2 3">
    <name type="scientific">Plasmodium gonderi</name>
    <dbReference type="NCBI Taxonomy" id="77519"/>
    <lineage>
        <taxon>Eukaryota</taxon>
        <taxon>Sar</taxon>
        <taxon>Alveolata</taxon>
        <taxon>Apicomplexa</taxon>
        <taxon>Aconoidasida</taxon>
        <taxon>Haemosporida</taxon>
        <taxon>Plasmodiidae</taxon>
        <taxon>Plasmodium</taxon>
        <taxon>Plasmodium (Plasmodium)</taxon>
    </lineage>
</organism>
<accession>A0A1Y1JS22</accession>
<dbReference type="OMA" id="KENIQCE"/>
<comment type="caution">
    <text evidence="2">The sequence shown here is derived from an EMBL/GenBank/DDBJ whole genome shotgun (WGS) entry which is preliminary data.</text>
</comment>
<proteinExistence type="predicted"/>
<reference evidence="3" key="1">
    <citation type="submission" date="2017-04" db="EMBL/GenBank/DDBJ databases">
        <title>Plasmodium gonderi genome.</title>
        <authorList>
            <person name="Arisue N."/>
            <person name="Honma H."/>
            <person name="Kawai S."/>
            <person name="Tougan T."/>
            <person name="Tanabe K."/>
            <person name="Horii T."/>
        </authorList>
    </citation>
    <scope>NUCLEOTIDE SEQUENCE [LARGE SCALE GENOMIC DNA]</scope>
    <source>
        <strain evidence="3">ATCC 30045</strain>
    </source>
</reference>
<evidence type="ECO:0000313" key="2">
    <source>
        <dbReference type="EMBL" id="GAW84248.1"/>
    </source>
</evidence>
<keyword evidence="1" id="KW-0472">Membrane</keyword>
<keyword evidence="3" id="KW-1185">Reference proteome</keyword>
<keyword evidence="1" id="KW-0812">Transmembrane</keyword>
<dbReference type="RefSeq" id="XP_028546837.1">
    <property type="nucleotide sequence ID" value="XM_028691036.1"/>
</dbReference>
<dbReference type="AlphaFoldDB" id="A0A1Y1JS22"/>
<dbReference type="InterPro" id="IPR008780">
    <property type="entry name" value="Plasmodium_Vir"/>
</dbReference>
<dbReference type="Pfam" id="PF05795">
    <property type="entry name" value="Plasmodium_Vir"/>
    <property type="match status" value="1"/>
</dbReference>
<protein>
    <submittedName>
        <fullName evidence="2">Variable surface protein</fullName>
    </submittedName>
</protein>
<evidence type="ECO:0000313" key="3">
    <source>
        <dbReference type="Proteomes" id="UP000195521"/>
    </source>
</evidence>
<keyword evidence="1" id="KW-1133">Transmembrane helix</keyword>
<evidence type="ECO:0000256" key="1">
    <source>
        <dbReference type="SAM" id="Phobius"/>
    </source>
</evidence>
<name>A0A1Y1JS22_PLAGO</name>
<dbReference type="GeneID" id="39745056"/>
<dbReference type="EMBL" id="BDQF01000198">
    <property type="protein sequence ID" value="GAW84248.1"/>
    <property type="molecule type" value="Genomic_DNA"/>
</dbReference>